<dbReference type="InterPro" id="IPR051449">
    <property type="entry name" value="ABC-2_transporter_component"/>
</dbReference>
<protein>
    <submittedName>
        <fullName evidence="9">Uncharacterized protein</fullName>
    </submittedName>
</protein>
<feature type="transmembrane region" description="Helical" evidence="6">
    <location>
        <begin position="95"/>
        <end position="119"/>
    </location>
</feature>
<dbReference type="GO" id="GO:0005886">
    <property type="term" value="C:plasma membrane"/>
    <property type="evidence" value="ECO:0007669"/>
    <property type="project" value="UniProtKB-SubCell"/>
</dbReference>
<evidence type="ECO:0000313" key="9">
    <source>
        <dbReference type="EMBL" id="KMW23185.1"/>
    </source>
</evidence>
<keyword evidence="3 6" id="KW-0812">Transmembrane</keyword>
<feature type="transmembrane region" description="Helical" evidence="6">
    <location>
        <begin position="727"/>
        <end position="748"/>
    </location>
</feature>
<evidence type="ECO:0000313" key="10">
    <source>
        <dbReference type="Proteomes" id="UP000037392"/>
    </source>
</evidence>
<feature type="domain" description="DUF7088" evidence="8">
    <location>
        <begin position="333"/>
        <end position="415"/>
    </location>
</feature>
<evidence type="ECO:0000256" key="3">
    <source>
        <dbReference type="ARBA" id="ARBA00022692"/>
    </source>
</evidence>
<dbReference type="AlphaFoldDB" id="A0A0J9F4M1"/>
<dbReference type="PANTHER" id="PTHR30294">
    <property type="entry name" value="MEMBRANE COMPONENT OF ABC TRANSPORTER YHHJ-RELATED"/>
    <property type="match status" value="1"/>
</dbReference>
<dbReference type="GeneID" id="93165336"/>
<feature type="transmembrane region" description="Helical" evidence="6">
    <location>
        <begin position="131"/>
        <end position="149"/>
    </location>
</feature>
<feature type="domain" description="ABC-2 type transporter transmembrane" evidence="7">
    <location>
        <begin position="39"/>
        <end position="275"/>
    </location>
</feature>
<dbReference type="RefSeq" id="WP_007867116.1">
    <property type="nucleotide sequence ID" value="NZ_KQ235876.1"/>
</dbReference>
<dbReference type="Pfam" id="PF23357">
    <property type="entry name" value="DUF7088"/>
    <property type="match status" value="1"/>
</dbReference>
<evidence type="ECO:0000256" key="2">
    <source>
        <dbReference type="ARBA" id="ARBA00022475"/>
    </source>
</evidence>
<dbReference type="OrthoDB" id="9766228at2"/>
<dbReference type="Proteomes" id="UP000037392">
    <property type="component" value="Unassembled WGS sequence"/>
</dbReference>
<dbReference type="PATRIC" id="fig|742734.4.peg.1036"/>
<feature type="transmembrane region" description="Helical" evidence="6">
    <location>
        <begin position="178"/>
        <end position="203"/>
    </location>
</feature>
<accession>A0A0J9F4M1</accession>
<evidence type="ECO:0000256" key="4">
    <source>
        <dbReference type="ARBA" id="ARBA00022989"/>
    </source>
</evidence>
<feature type="transmembrane region" description="Helical" evidence="6">
    <location>
        <begin position="156"/>
        <end position="172"/>
    </location>
</feature>
<dbReference type="GO" id="GO:0140359">
    <property type="term" value="F:ABC-type transporter activity"/>
    <property type="evidence" value="ECO:0007669"/>
    <property type="project" value="InterPro"/>
</dbReference>
<gene>
    <name evidence="9" type="ORF">HMPREF9470_00976</name>
</gene>
<dbReference type="InterPro" id="IPR055396">
    <property type="entry name" value="DUF7088"/>
</dbReference>
<feature type="transmembrane region" description="Helical" evidence="6">
    <location>
        <begin position="298"/>
        <end position="318"/>
    </location>
</feature>
<evidence type="ECO:0000256" key="6">
    <source>
        <dbReference type="SAM" id="Phobius"/>
    </source>
</evidence>
<reference evidence="9 10" key="1">
    <citation type="submission" date="2011-04" db="EMBL/GenBank/DDBJ databases">
        <title>The Genome Sequence of Clostridium citroniae WAL-19142.</title>
        <authorList>
            <consortium name="The Broad Institute Genome Sequencing Platform"/>
            <person name="Earl A."/>
            <person name="Ward D."/>
            <person name="Feldgarden M."/>
            <person name="Gevers D."/>
            <person name="Warren Y.A."/>
            <person name="Tyrrell K.L."/>
            <person name="Citron D.M."/>
            <person name="Goldstein E.J."/>
            <person name="Daigneault M."/>
            <person name="Allen-Vercoe E."/>
            <person name="Young S.K."/>
            <person name="Zeng Q."/>
            <person name="Gargeya S."/>
            <person name="Fitzgerald M."/>
            <person name="Haas B."/>
            <person name="Abouelleil A."/>
            <person name="Alvarado L."/>
            <person name="Arachchi H.M."/>
            <person name="Berlin A."/>
            <person name="Brown A."/>
            <person name="Chapman S.B."/>
            <person name="Chen Z."/>
            <person name="Dunbar C."/>
            <person name="Freedman E."/>
            <person name="Gearin G."/>
            <person name="Gellesch M."/>
            <person name="Goldberg J."/>
            <person name="Griggs A."/>
            <person name="Gujja S."/>
            <person name="Heilman E.R."/>
            <person name="Heiman D."/>
            <person name="Howarth C."/>
            <person name="Larson L."/>
            <person name="Lui A."/>
            <person name="MacDonald P.J."/>
            <person name="Mehta T."/>
            <person name="Montmayeur A."/>
            <person name="Murphy C."/>
            <person name="Neiman D."/>
            <person name="Pearson M."/>
            <person name="Priest M."/>
            <person name="Roberts A."/>
            <person name="Saif S."/>
            <person name="Shea T."/>
            <person name="Shenoy N."/>
            <person name="Sisk P."/>
            <person name="Stolte C."/>
            <person name="Sykes S."/>
            <person name="White J."/>
            <person name="Yandava C."/>
            <person name="Wortman J."/>
            <person name="Nusbaum C."/>
            <person name="Birren B."/>
        </authorList>
    </citation>
    <scope>NUCLEOTIDE SEQUENCE [LARGE SCALE GENOMIC DNA]</scope>
    <source>
        <strain evidence="9 10">WAL-19142</strain>
    </source>
</reference>
<comment type="caution">
    <text evidence="9">The sequence shown here is derived from an EMBL/GenBank/DDBJ whole genome shotgun (WGS) entry which is preliminary data.</text>
</comment>
<dbReference type="PANTHER" id="PTHR30294:SF29">
    <property type="entry name" value="MULTIDRUG ABC TRANSPORTER PERMEASE YBHS-RELATED"/>
    <property type="match status" value="1"/>
</dbReference>
<comment type="subcellular location">
    <subcellularLocation>
        <location evidence="1">Cell membrane</location>
        <topology evidence="1">Multi-pass membrane protein</topology>
    </subcellularLocation>
</comment>
<evidence type="ECO:0000259" key="8">
    <source>
        <dbReference type="Pfam" id="PF23357"/>
    </source>
</evidence>
<keyword evidence="2" id="KW-1003">Cell membrane</keyword>
<feature type="transmembrane region" description="Helical" evidence="6">
    <location>
        <begin position="260"/>
        <end position="278"/>
    </location>
</feature>
<feature type="transmembrane region" description="Helical" evidence="6">
    <location>
        <begin position="210"/>
        <end position="228"/>
    </location>
</feature>
<feature type="transmembrane region" description="Helical" evidence="6">
    <location>
        <begin position="45"/>
        <end position="65"/>
    </location>
</feature>
<sequence length="754" mass="82284">MKAIYKKEVLSFFRSMMGYLYTAFLLLIAGVFFTAFNLQGGVAEFGYVLGNTTVVLLIVIPVITMRALGEEQRQKTDQLLFTAPVKVSRIVLGKFFAILTVFAVPLTVLTACPLVLSLYGAVPLKESYSCFLAFFFMGAACIAIGIFISSITESQIIAAVGTFAIMLCSYLINGMSGLMGISAVNSVAGFAVVVLLGGILLAVMTKSLPLGAAAAGICEVGLGAVYLMDSTVFEGAFPRFLGFFSLFQRYYDFVDGIFDVTHLVYYLGIVVLFLFFAVQSVEKRRWDSFKGKHFKIGLYAVTMCVLMVVIVVLSNLIAHKLPSRYTRYDTSASGLYSISPQTREVVSANEAPVSLYLIASKGKEDRKLTQLLEKYRDLSGRITVEYVDPILSPGFVSEYTSDKVSDNSIIVVGEKRSRVLRNTDLYPVNYDYDTGRTTTDFDGEGQITSAIHYVTSDTLSKVYLINGHGENELTESFVSAMGKEGVEAEPLNLTSADRVPEDGGCLFLNVPVSDLTDRERDVLVSYLEQGGRMLLITGITAARTPNLDQVLAGYGVSAVQGMIVEGDSNYSIPSYPNFLLPEIRNSQITEPFISEGSLLLMPNAHGIVKTEDVRSTVEVDGILTTSSNSYIKTDSSSLGYMRGDPVGPFATGVTAVERTDEGETRIVWFSSSGMLMEEMDEMVGGNNTNLVLNSIGWMTEQENSITIRPKPASSASLRLTSAQAMRWSVLFVLAVPAAVMTGGSILCIRRRRRQ</sequence>
<feature type="transmembrane region" description="Helical" evidence="6">
    <location>
        <begin position="20"/>
        <end position="39"/>
    </location>
</feature>
<proteinExistence type="predicted"/>
<evidence type="ECO:0000256" key="5">
    <source>
        <dbReference type="ARBA" id="ARBA00023136"/>
    </source>
</evidence>
<organism evidence="9 10">
    <name type="scientific">[Clostridium] citroniae WAL-19142</name>
    <dbReference type="NCBI Taxonomy" id="742734"/>
    <lineage>
        <taxon>Bacteria</taxon>
        <taxon>Bacillati</taxon>
        <taxon>Bacillota</taxon>
        <taxon>Clostridia</taxon>
        <taxon>Lachnospirales</taxon>
        <taxon>Lachnospiraceae</taxon>
        <taxon>Enterocloster</taxon>
    </lineage>
</organism>
<evidence type="ECO:0000256" key="1">
    <source>
        <dbReference type="ARBA" id="ARBA00004651"/>
    </source>
</evidence>
<dbReference type="Pfam" id="PF12698">
    <property type="entry name" value="ABC2_membrane_3"/>
    <property type="match status" value="1"/>
</dbReference>
<name>A0A0J9F4M1_9FIRM</name>
<dbReference type="EMBL" id="ADLK01000006">
    <property type="protein sequence ID" value="KMW23185.1"/>
    <property type="molecule type" value="Genomic_DNA"/>
</dbReference>
<evidence type="ECO:0000259" key="7">
    <source>
        <dbReference type="Pfam" id="PF12698"/>
    </source>
</evidence>
<dbReference type="InterPro" id="IPR013525">
    <property type="entry name" value="ABC2_TM"/>
</dbReference>
<keyword evidence="4 6" id="KW-1133">Transmembrane helix</keyword>
<keyword evidence="5 6" id="KW-0472">Membrane</keyword>